<evidence type="ECO:0000313" key="2">
    <source>
        <dbReference type="Proteomes" id="UP000826462"/>
    </source>
</evidence>
<gene>
    <name evidence="1" type="ORF">KZJ38_22915</name>
</gene>
<reference evidence="1 2" key="1">
    <citation type="submission" date="2021-07" db="EMBL/GenBank/DDBJ databases">
        <title>Paraburkholderia edwinii protects Aspergillus sp. from phenazines by acting as a toxin sponge.</title>
        <authorList>
            <person name="Dahlstrom K.M."/>
            <person name="Newman D.K."/>
        </authorList>
    </citation>
    <scope>NUCLEOTIDE SEQUENCE [LARGE SCALE GENOMIC DNA]</scope>
    <source>
        <strain evidence="1 2">Pe01</strain>
    </source>
</reference>
<evidence type="ECO:0000313" key="1">
    <source>
        <dbReference type="EMBL" id="QYD72570.1"/>
    </source>
</evidence>
<keyword evidence="2" id="KW-1185">Reference proteome</keyword>
<organism evidence="1 2">
    <name type="scientific">Paraburkholderia edwinii</name>
    <dbReference type="NCBI Taxonomy" id="2861782"/>
    <lineage>
        <taxon>Bacteria</taxon>
        <taxon>Pseudomonadati</taxon>
        <taxon>Pseudomonadota</taxon>
        <taxon>Betaproteobacteria</taxon>
        <taxon>Burkholderiales</taxon>
        <taxon>Burkholderiaceae</taxon>
        <taxon>Paraburkholderia</taxon>
    </lineage>
</organism>
<sequence>MISAQAKESFERILQKAAQTRLTVDSADTCQIVLQTRHGAGSAADSTANAPLARTTIDRANVANVVVLTISSISFRLLLMLHVKEDVATVEYYTKGDAERQFSEVFQEICNLCCGAINQELLRYFPDLGMSTPYMLSARCLPYLEGLKPELLETWAVTINDAVQLSATLCVCAHAPIDFTADVSVAEDTSGELELF</sequence>
<dbReference type="Proteomes" id="UP000826462">
    <property type="component" value="Chromosome 2"/>
</dbReference>
<dbReference type="EMBL" id="CP080096">
    <property type="protein sequence ID" value="QYD72570.1"/>
    <property type="molecule type" value="Genomic_DNA"/>
</dbReference>
<dbReference type="RefSeq" id="WP_219801992.1">
    <property type="nucleotide sequence ID" value="NZ_CP080096.1"/>
</dbReference>
<evidence type="ECO:0008006" key="3">
    <source>
        <dbReference type="Google" id="ProtNLM"/>
    </source>
</evidence>
<name>A0ABX8UU79_9BURK</name>
<proteinExistence type="predicted"/>
<accession>A0ABX8UU79</accession>
<protein>
    <recommendedName>
        <fullName evidence="3">Chemotaxis phosphatase CheX-like domain-containing protein</fullName>
    </recommendedName>
</protein>